<dbReference type="InterPro" id="IPR050397">
    <property type="entry name" value="Env_Response_Regulators"/>
</dbReference>
<dbReference type="SUPFAM" id="SSF51206">
    <property type="entry name" value="cAMP-binding domain-like"/>
    <property type="match status" value="1"/>
</dbReference>
<evidence type="ECO:0000259" key="5">
    <source>
        <dbReference type="PROSITE" id="PS51063"/>
    </source>
</evidence>
<gene>
    <name evidence="6" type="ORF">SAMN02745161_2829</name>
</gene>
<evidence type="ECO:0000259" key="4">
    <source>
        <dbReference type="PROSITE" id="PS50042"/>
    </source>
</evidence>
<dbReference type="SUPFAM" id="SSF46785">
    <property type="entry name" value="Winged helix' DNA-binding domain"/>
    <property type="match status" value="1"/>
</dbReference>
<dbReference type="STRING" id="1121457.SAMN02745161_2829"/>
<name>A0A1N6IKB6_9BACT</name>
<organism evidence="6 7">
    <name type="scientific">Halodesulfovibrio marinisediminis DSM 17456</name>
    <dbReference type="NCBI Taxonomy" id="1121457"/>
    <lineage>
        <taxon>Bacteria</taxon>
        <taxon>Pseudomonadati</taxon>
        <taxon>Thermodesulfobacteriota</taxon>
        <taxon>Desulfovibrionia</taxon>
        <taxon>Desulfovibrionales</taxon>
        <taxon>Desulfovibrionaceae</taxon>
        <taxon>Halodesulfovibrio</taxon>
    </lineage>
</organism>
<dbReference type="EMBL" id="FSRG01000006">
    <property type="protein sequence ID" value="SIO32452.1"/>
    <property type="molecule type" value="Genomic_DNA"/>
</dbReference>
<sequence>MIAHDVDEFWRVHVDSHAWEQVLHLGRKKEFKHGEVIINAGELVQELCYLQSGVVRMKRTSWDGAEKIIMHIEQNSLFSEAPFFINRPIRSYFSCYQDATVYFFSRKTVETMLPQYPEIAKDIIRTLSEKLSVLSNQTASLGLDSLDQRIIKFILLRYNSTPLHANEVISLGSLRMKDIASILGAHRATLYKSLKELEKAKLIKVLPKNKVQILDIEGLAALVYE</sequence>
<dbReference type="Pfam" id="PF13545">
    <property type="entry name" value="HTH_Crp_2"/>
    <property type="match status" value="1"/>
</dbReference>
<dbReference type="PROSITE" id="PS51063">
    <property type="entry name" value="HTH_CRP_2"/>
    <property type="match status" value="1"/>
</dbReference>
<dbReference type="OrthoDB" id="5460990at2"/>
<dbReference type="GO" id="GO:0005829">
    <property type="term" value="C:cytosol"/>
    <property type="evidence" value="ECO:0007669"/>
    <property type="project" value="TreeGrafter"/>
</dbReference>
<accession>A0A1N6IKB6</accession>
<evidence type="ECO:0000313" key="7">
    <source>
        <dbReference type="Proteomes" id="UP000184694"/>
    </source>
</evidence>
<dbReference type="PANTHER" id="PTHR24567:SF26">
    <property type="entry name" value="REGULATORY PROTEIN YEIL"/>
    <property type="match status" value="1"/>
</dbReference>
<evidence type="ECO:0000256" key="2">
    <source>
        <dbReference type="ARBA" id="ARBA00023125"/>
    </source>
</evidence>
<dbReference type="InterPro" id="IPR000595">
    <property type="entry name" value="cNMP-bd_dom"/>
</dbReference>
<dbReference type="InterPro" id="IPR014710">
    <property type="entry name" value="RmlC-like_jellyroll"/>
</dbReference>
<dbReference type="AlphaFoldDB" id="A0A1N6IKB6"/>
<evidence type="ECO:0000256" key="3">
    <source>
        <dbReference type="ARBA" id="ARBA00023163"/>
    </source>
</evidence>
<feature type="domain" description="Cyclic nucleotide-binding" evidence="4">
    <location>
        <begin position="13"/>
        <end position="130"/>
    </location>
</feature>
<reference evidence="7" key="1">
    <citation type="submission" date="2016-11" db="EMBL/GenBank/DDBJ databases">
        <authorList>
            <person name="Varghese N."/>
            <person name="Submissions S."/>
        </authorList>
    </citation>
    <scope>NUCLEOTIDE SEQUENCE [LARGE SCALE GENOMIC DNA]</scope>
    <source>
        <strain evidence="7">DSM 17456</strain>
    </source>
</reference>
<feature type="domain" description="HTH crp-type" evidence="5">
    <location>
        <begin position="144"/>
        <end position="217"/>
    </location>
</feature>
<dbReference type="InterPro" id="IPR036390">
    <property type="entry name" value="WH_DNA-bd_sf"/>
</dbReference>
<dbReference type="SMART" id="SM00100">
    <property type="entry name" value="cNMP"/>
    <property type="match status" value="1"/>
</dbReference>
<dbReference type="Proteomes" id="UP000184694">
    <property type="component" value="Unassembled WGS sequence"/>
</dbReference>
<keyword evidence="3" id="KW-0804">Transcription</keyword>
<dbReference type="Gene3D" id="2.60.120.10">
    <property type="entry name" value="Jelly Rolls"/>
    <property type="match status" value="1"/>
</dbReference>
<dbReference type="GO" id="GO:0003677">
    <property type="term" value="F:DNA binding"/>
    <property type="evidence" value="ECO:0007669"/>
    <property type="project" value="UniProtKB-KW"/>
</dbReference>
<dbReference type="PANTHER" id="PTHR24567">
    <property type="entry name" value="CRP FAMILY TRANSCRIPTIONAL REGULATORY PROTEIN"/>
    <property type="match status" value="1"/>
</dbReference>
<dbReference type="CDD" id="cd00038">
    <property type="entry name" value="CAP_ED"/>
    <property type="match status" value="1"/>
</dbReference>
<dbReference type="Pfam" id="PF00027">
    <property type="entry name" value="cNMP_binding"/>
    <property type="match status" value="1"/>
</dbReference>
<proteinExistence type="predicted"/>
<dbReference type="RefSeq" id="WP_074217566.1">
    <property type="nucleotide sequence ID" value="NZ_FSRG01000006.1"/>
</dbReference>
<dbReference type="GO" id="GO:0003700">
    <property type="term" value="F:DNA-binding transcription factor activity"/>
    <property type="evidence" value="ECO:0007669"/>
    <property type="project" value="TreeGrafter"/>
</dbReference>
<evidence type="ECO:0000256" key="1">
    <source>
        <dbReference type="ARBA" id="ARBA00023015"/>
    </source>
</evidence>
<dbReference type="InterPro" id="IPR018490">
    <property type="entry name" value="cNMP-bd_dom_sf"/>
</dbReference>
<keyword evidence="2" id="KW-0238">DNA-binding</keyword>
<protein>
    <submittedName>
        <fullName evidence="6">Transcriptional regulator, Crp/Fnr family</fullName>
    </submittedName>
</protein>
<keyword evidence="7" id="KW-1185">Reference proteome</keyword>
<keyword evidence="1" id="KW-0805">Transcription regulation</keyword>
<dbReference type="PROSITE" id="PS50042">
    <property type="entry name" value="CNMP_BINDING_3"/>
    <property type="match status" value="1"/>
</dbReference>
<dbReference type="InterPro" id="IPR012318">
    <property type="entry name" value="HTH_CRP"/>
</dbReference>
<evidence type="ECO:0000313" key="6">
    <source>
        <dbReference type="EMBL" id="SIO32452.1"/>
    </source>
</evidence>